<dbReference type="CDD" id="cd06974">
    <property type="entry name" value="TerD_like"/>
    <property type="match status" value="2"/>
</dbReference>
<reference evidence="3 4" key="1">
    <citation type="submission" date="2024-09" db="EMBL/GenBank/DDBJ databases">
        <title>The Natural Products Discovery Center: Release of the First 8490 Sequenced Strains for Exploring Actinobacteria Biosynthetic Diversity.</title>
        <authorList>
            <person name="Kalkreuter E."/>
            <person name="Kautsar S.A."/>
            <person name="Yang D."/>
            <person name="Bader C.D."/>
            <person name="Teijaro C.N."/>
            <person name="Fluegel L."/>
            <person name="Davis C.M."/>
            <person name="Simpson J.R."/>
            <person name="Lauterbach L."/>
            <person name="Steele A.D."/>
            <person name="Gui C."/>
            <person name="Meng S."/>
            <person name="Li G."/>
            <person name="Viehrig K."/>
            <person name="Ye F."/>
            <person name="Su P."/>
            <person name="Kiefer A.F."/>
            <person name="Nichols A."/>
            <person name="Cepeda A.J."/>
            <person name="Yan W."/>
            <person name="Fan B."/>
            <person name="Jiang Y."/>
            <person name="Adhikari A."/>
            <person name="Zheng C.-J."/>
            <person name="Schuster L."/>
            <person name="Cowan T.M."/>
            <person name="Smanski M.J."/>
            <person name="Chevrette M.G."/>
            <person name="De Carvalho L.P.S."/>
            <person name="Shen B."/>
        </authorList>
    </citation>
    <scope>NUCLEOTIDE SEQUENCE [LARGE SCALE GENOMIC DNA]</scope>
    <source>
        <strain evidence="3 4">NPDC058348</strain>
    </source>
</reference>
<feature type="domain" description="TerD" evidence="2">
    <location>
        <begin position="23"/>
        <end position="160"/>
    </location>
</feature>
<evidence type="ECO:0000256" key="1">
    <source>
        <dbReference type="SAM" id="MobiDB-lite"/>
    </source>
</evidence>
<dbReference type="Pfam" id="PF02342">
    <property type="entry name" value="TerD"/>
    <property type="match status" value="2"/>
</dbReference>
<protein>
    <submittedName>
        <fullName evidence="3">TerD family protein</fullName>
    </submittedName>
</protein>
<dbReference type="PANTHER" id="PTHR32097:SF17">
    <property type="entry name" value="CAMP-BINDING PROTEIN 1-RELATED"/>
    <property type="match status" value="1"/>
</dbReference>
<proteinExistence type="predicted"/>
<organism evidence="3 4">
    <name type="scientific">Streptomyces albidochromogenes</name>
    <dbReference type="NCBI Taxonomy" id="329524"/>
    <lineage>
        <taxon>Bacteria</taxon>
        <taxon>Bacillati</taxon>
        <taxon>Actinomycetota</taxon>
        <taxon>Actinomycetes</taxon>
        <taxon>Kitasatosporales</taxon>
        <taxon>Streptomycetaceae</taxon>
        <taxon>Streptomyces</taxon>
    </lineage>
</organism>
<comment type="caution">
    <text evidence="3">The sequence shown here is derived from an EMBL/GenBank/DDBJ whole genome shotgun (WGS) entry which is preliminary data.</text>
</comment>
<feature type="domain" description="TerD" evidence="2">
    <location>
        <begin position="219"/>
        <end position="386"/>
    </location>
</feature>
<dbReference type="EMBL" id="JBHXIJ010000016">
    <property type="protein sequence ID" value="MFD5098249.1"/>
    <property type="molecule type" value="Genomic_DNA"/>
</dbReference>
<sequence>MTAMTPGSNIPLPTARVAVDVAAPVRLDVSGLLLTADGKVRSDDDFIFYNQPTGPGVTYRSGGGTAPDAIVVDTAAVPPGIEKIVVTASPDAAGQTFQGIEPTATVRGDDGAAIATFTPPQLGSETALVVVEIYLRNGAWKVRAVGQGYANGLAGIATDFGVSVEEPAAPAAPAPAQAPVAPTAPVTADPRVAAAPAAPAAPPAPPAASGKVNLDKGRVSLQKNQTVSLVKGGRPLLSQVKMGLGWEPAFRGKDIDLDASVIAYDGTRKHIDSCYFGKLSILGGAVKHSGDNLTGEGAGDDEVITVDLGRIPPEATGLVFTVNSFTGQKFTEVAKAYCRLLDAATGEELVRFDLTGAEPQTGVMMAKLIKQFSGEWEMTAMGDFVKSRTVRGMVKPAAQAL</sequence>
<name>A0ABW6FGD1_9ACTN</name>
<dbReference type="Gene3D" id="2.60.60.30">
    <property type="entry name" value="sav2460 like domains"/>
    <property type="match status" value="2"/>
</dbReference>
<dbReference type="Proteomes" id="UP001598448">
    <property type="component" value="Unassembled WGS sequence"/>
</dbReference>
<dbReference type="RefSeq" id="WP_386708863.1">
    <property type="nucleotide sequence ID" value="NZ_JBHXIJ010000016.1"/>
</dbReference>
<dbReference type="PANTHER" id="PTHR32097">
    <property type="entry name" value="CAMP-BINDING PROTEIN 1-RELATED"/>
    <property type="match status" value="1"/>
</dbReference>
<gene>
    <name evidence="3" type="ORF">ACFWJN_04590</name>
</gene>
<accession>A0ABW6FGD1</accession>
<dbReference type="InterPro" id="IPR003325">
    <property type="entry name" value="TerD"/>
</dbReference>
<evidence type="ECO:0000259" key="2">
    <source>
        <dbReference type="Pfam" id="PF02342"/>
    </source>
</evidence>
<keyword evidence="4" id="KW-1185">Reference proteome</keyword>
<evidence type="ECO:0000313" key="3">
    <source>
        <dbReference type="EMBL" id="MFD5098249.1"/>
    </source>
</evidence>
<dbReference type="InterPro" id="IPR051324">
    <property type="entry name" value="Stress/Tellurium_Resist"/>
</dbReference>
<evidence type="ECO:0000313" key="4">
    <source>
        <dbReference type="Proteomes" id="UP001598448"/>
    </source>
</evidence>
<feature type="region of interest" description="Disordered" evidence="1">
    <location>
        <begin position="193"/>
        <end position="212"/>
    </location>
</feature>